<comment type="caution">
    <text evidence="4">The sequence shown here is derived from an EMBL/GenBank/DDBJ whole genome shotgun (WGS) entry which is preliminary data.</text>
</comment>
<reference evidence="4 6" key="1">
    <citation type="submission" date="2020-09" db="EMBL/GenBank/DDBJ databases">
        <title>Draft Genomes of Bacterial Isolates from North Pond Shallow Sediments.</title>
        <authorList>
            <person name="Kiel Reese B."/>
            <person name="Mullis M."/>
            <person name="Weisend R.E."/>
        </authorList>
    </citation>
    <scope>NUCLEOTIDE SEQUENCE</scope>
    <source>
        <strain evidence="4">KJE-2</strain>
        <strain evidence="3 6">KJE-3</strain>
    </source>
</reference>
<evidence type="ECO:0000313" key="5">
    <source>
        <dbReference type="Proteomes" id="UP000621390"/>
    </source>
</evidence>
<dbReference type="AlphaFoldDB" id="A0A8I1GBX4"/>
<evidence type="ECO:0000313" key="6">
    <source>
        <dbReference type="Proteomes" id="UP000655994"/>
    </source>
</evidence>
<proteinExistence type="predicted"/>
<feature type="transmembrane region" description="Helical" evidence="2">
    <location>
        <begin position="21"/>
        <end position="41"/>
    </location>
</feature>
<evidence type="ECO:0000256" key="2">
    <source>
        <dbReference type="SAM" id="Phobius"/>
    </source>
</evidence>
<sequence length="211" mass="24275">MMNWWLNLQENFDAMPARQRALMALAAFLVVTLPLISYLIVPTVEENKSTQADNRRIESQLEQLKQLQQELRTQLSKDVNAPVKAEIKQLQQRLVVAKDDFSGNTVLLPADQRKQFLQGVLRHASELEMQSLEAQEPSVVFETGSIKLYQHAIQAEFSGRFFAVSEFVDKLQTEYPSVRWANFEYQVTNYPTATVTIVWYLLSTDKEFISA</sequence>
<keyword evidence="2" id="KW-0812">Transmembrane</keyword>
<keyword evidence="1" id="KW-0175">Coiled coil</keyword>
<evidence type="ECO:0000313" key="3">
    <source>
        <dbReference type="EMBL" id="MBJ7267439.1"/>
    </source>
</evidence>
<evidence type="ECO:0000256" key="1">
    <source>
        <dbReference type="SAM" id="Coils"/>
    </source>
</evidence>
<protein>
    <submittedName>
        <fullName evidence="4">Type II secretory pathway component</fullName>
    </submittedName>
</protein>
<accession>A0A8I1GBX4</accession>
<keyword evidence="6" id="KW-1185">Reference proteome</keyword>
<name>A0A8I1GBX4_9GAMM</name>
<keyword evidence="2" id="KW-1133">Transmembrane helix</keyword>
<dbReference type="Proteomes" id="UP000621390">
    <property type="component" value="Unassembled WGS sequence"/>
</dbReference>
<dbReference type="EMBL" id="JAEMOP010000002">
    <property type="protein sequence ID" value="MBJ7316102.1"/>
    <property type="molecule type" value="Genomic_DNA"/>
</dbReference>
<dbReference type="EMBL" id="JAEMOS010000033">
    <property type="protein sequence ID" value="MBJ7267439.1"/>
    <property type="molecule type" value="Genomic_DNA"/>
</dbReference>
<feature type="coiled-coil region" evidence="1">
    <location>
        <begin position="47"/>
        <end position="77"/>
    </location>
</feature>
<keyword evidence="2" id="KW-0472">Membrane</keyword>
<organism evidence="4 5">
    <name type="scientific">Idiomarina abyssalis</name>
    <dbReference type="NCBI Taxonomy" id="86102"/>
    <lineage>
        <taxon>Bacteria</taxon>
        <taxon>Pseudomonadati</taxon>
        <taxon>Pseudomonadota</taxon>
        <taxon>Gammaproteobacteria</taxon>
        <taxon>Alteromonadales</taxon>
        <taxon>Idiomarinaceae</taxon>
        <taxon>Idiomarina</taxon>
    </lineage>
</organism>
<dbReference type="RefSeq" id="WP_199494784.1">
    <property type="nucleotide sequence ID" value="NZ_JAEMOO010000008.1"/>
</dbReference>
<gene>
    <name evidence="3" type="ORF">JHC10_10885</name>
    <name evidence="4" type="ORF">JHC11_08890</name>
</gene>
<evidence type="ECO:0000313" key="4">
    <source>
        <dbReference type="EMBL" id="MBJ7316102.1"/>
    </source>
</evidence>
<dbReference type="Proteomes" id="UP000655994">
    <property type="component" value="Unassembled WGS sequence"/>
</dbReference>